<proteinExistence type="predicted"/>
<gene>
    <name evidence="2" type="ORF">F6J89_18825</name>
</gene>
<sequence>MPESHEFNSWEWLNLRDLLPDLNGDGLVNSGDEFDNHFDKEAAGTLTTGSSFTDTGSTGSDYTDISRTSSNQPGFKFNFKVAKEKLPFDTQLYLNVMVGDYDTEGSSEYRLPVTLKTVDGTPLTGELETSSKGEKDGRIRSASLPLQFNQVFIDGDTNGEVGYWLGSLEVDFQAPNDPYNAYDFAEISTQEIQITLESNEAAWLRAKFKGGFKR</sequence>
<reference evidence="2" key="1">
    <citation type="submission" date="2019-11" db="EMBL/GenBank/DDBJ databases">
        <title>Genomic insights into an expanded diversity of filamentous marine cyanobacteria reveals the extraordinary biosynthetic potential of Moorea and Okeania.</title>
        <authorList>
            <person name="Ferreira Leao T."/>
            <person name="Wang M."/>
            <person name="Moss N."/>
            <person name="Da Silva R."/>
            <person name="Sanders J."/>
            <person name="Nurk S."/>
            <person name="Gurevich A."/>
            <person name="Humphrey G."/>
            <person name="Reher R."/>
            <person name="Zhu Q."/>
            <person name="Belda-Ferre P."/>
            <person name="Glukhov E."/>
            <person name="Rex R."/>
            <person name="Dorrestein P.C."/>
            <person name="Knight R."/>
            <person name="Pevzner P."/>
            <person name="Gerwick W.H."/>
            <person name="Gerwick L."/>
        </authorList>
    </citation>
    <scope>NUCLEOTIDE SEQUENCE</scope>
    <source>
        <strain evidence="2">SIO1C4</strain>
    </source>
</reference>
<organism evidence="2">
    <name type="scientific">Symploca sp. SIO1C4</name>
    <dbReference type="NCBI Taxonomy" id="2607765"/>
    <lineage>
        <taxon>Bacteria</taxon>
        <taxon>Bacillati</taxon>
        <taxon>Cyanobacteriota</taxon>
        <taxon>Cyanophyceae</taxon>
        <taxon>Coleofasciculales</taxon>
        <taxon>Coleofasciculaceae</taxon>
        <taxon>Symploca</taxon>
    </lineage>
</organism>
<evidence type="ECO:0000313" key="2">
    <source>
        <dbReference type="EMBL" id="NER29613.1"/>
    </source>
</evidence>
<accession>A0A6B3NDD9</accession>
<protein>
    <submittedName>
        <fullName evidence="2">Uncharacterized protein</fullName>
    </submittedName>
</protein>
<feature type="compositionally biased region" description="Low complexity" evidence="1">
    <location>
        <begin position="45"/>
        <end position="63"/>
    </location>
</feature>
<name>A0A6B3NDD9_9CYAN</name>
<dbReference type="EMBL" id="JAAHFQ010000399">
    <property type="protein sequence ID" value="NER29613.1"/>
    <property type="molecule type" value="Genomic_DNA"/>
</dbReference>
<comment type="caution">
    <text evidence="2">The sequence shown here is derived from an EMBL/GenBank/DDBJ whole genome shotgun (WGS) entry which is preliminary data.</text>
</comment>
<feature type="region of interest" description="Disordered" evidence="1">
    <location>
        <begin position="45"/>
        <end position="67"/>
    </location>
</feature>
<evidence type="ECO:0000256" key="1">
    <source>
        <dbReference type="SAM" id="MobiDB-lite"/>
    </source>
</evidence>
<dbReference type="AlphaFoldDB" id="A0A6B3NDD9"/>